<organism evidence="8 9">
    <name type="scientific">Aquitalea magnusonii</name>
    <dbReference type="NCBI Taxonomy" id="332411"/>
    <lineage>
        <taxon>Bacteria</taxon>
        <taxon>Pseudomonadati</taxon>
        <taxon>Pseudomonadota</taxon>
        <taxon>Betaproteobacteria</taxon>
        <taxon>Neisseriales</taxon>
        <taxon>Chromobacteriaceae</taxon>
        <taxon>Aquitalea</taxon>
    </lineage>
</organism>
<dbReference type="AlphaFoldDB" id="A0A318JGF2"/>
<evidence type="ECO:0000256" key="7">
    <source>
        <dbReference type="SAM" id="MobiDB-lite"/>
    </source>
</evidence>
<dbReference type="EMBL" id="QJKC01000009">
    <property type="protein sequence ID" value="PXX46193.1"/>
    <property type="molecule type" value="Genomic_DNA"/>
</dbReference>
<protein>
    <recommendedName>
        <fullName evidence="10">Lipoprotein</fullName>
    </recommendedName>
</protein>
<accession>A0A318JGF2</accession>
<evidence type="ECO:0000313" key="9">
    <source>
        <dbReference type="Proteomes" id="UP000248395"/>
    </source>
</evidence>
<dbReference type="RefSeq" id="WP_170124158.1">
    <property type="nucleotide sequence ID" value="NZ_LNQU01000015.1"/>
</dbReference>
<evidence type="ECO:0000256" key="3">
    <source>
        <dbReference type="ARBA" id="ARBA00023136"/>
    </source>
</evidence>
<evidence type="ECO:0000256" key="2">
    <source>
        <dbReference type="ARBA" id="ARBA00022729"/>
    </source>
</evidence>
<gene>
    <name evidence="8" type="ORF">DFR38_10934</name>
</gene>
<sequence>MLRTMLTCLALSLVVTACGYKGNLYLPKPDQTRSHASAPAAEARPAP</sequence>
<keyword evidence="9" id="KW-1185">Reference proteome</keyword>
<dbReference type="Proteomes" id="UP000248395">
    <property type="component" value="Unassembled WGS sequence"/>
</dbReference>
<comment type="subcellular location">
    <subcellularLocation>
        <location evidence="1">Cell outer membrane</location>
        <topology evidence="1">Lipid-anchor</topology>
    </subcellularLocation>
</comment>
<dbReference type="InterPro" id="IPR032831">
    <property type="entry name" value="LptM_cons"/>
</dbReference>
<evidence type="ECO:0000256" key="1">
    <source>
        <dbReference type="ARBA" id="ARBA00004459"/>
    </source>
</evidence>
<name>A0A318JGF2_9NEIS</name>
<evidence type="ECO:0008006" key="10">
    <source>
        <dbReference type="Google" id="ProtNLM"/>
    </source>
</evidence>
<comment type="caution">
    <text evidence="8">The sequence shown here is derived from an EMBL/GenBank/DDBJ whole genome shotgun (WGS) entry which is preliminary data.</text>
</comment>
<proteinExistence type="predicted"/>
<evidence type="ECO:0000256" key="4">
    <source>
        <dbReference type="ARBA" id="ARBA00023139"/>
    </source>
</evidence>
<evidence type="ECO:0000256" key="6">
    <source>
        <dbReference type="ARBA" id="ARBA00023288"/>
    </source>
</evidence>
<keyword evidence="6" id="KW-0449">Lipoprotein</keyword>
<reference evidence="8 9" key="1">
    <citation type="submission" date="2018-05" db="EMBL/GenBank/DDBJ databases">
        <title>Genomic Encyclopedia of Type Strains, Phase IV (KMG-IV): sequencing the most valuable type-strain genomes for metagenomic binning, comparative biology and taxonomic classification.</title>
        <authorList>
            <person name="Goeker M."/>
        </authorList>
    </citation>
    <scope>NUCLEOTIDE SEQUENCE [LARGE SCALE GENOMIC DNA]</scope>
    <source>
        <strain evidence="8 9">DSM 25134</strain>
    </source>
</reference>
<keyword evidence="2" id="KW-0732">Signal</keyword>
<dbReference type="PROSITE" id="PS51257">
    <property type="entry name" value="PROKAR_LIPOPROTEIN"/>
    <property type="match status" value="1"/>
</dbReference>
<keyword evidence="3" id="KW-0472">Membrane</keyword>
<feature type="compositionally biased region" description="Low complexity" evidence="7">
    <location>
        <begin position="36"/>
        <end position="47"/>
    </location>
</feature>
<dbReference type="NCBIfam" id="NF047847">
    <property type="entry name" value="SS_mature_LptM"/>
    <property type="match status" value="1"/>
</dbReference>
<evidence type="ECO:0000256" key="5">
    <source>
        <dbReference type="ARBA" id="ARBA00023237"/>
    </source>
</evidence>
<evidence type="ECO:0000313" key="8">
    <source>
        <dbReference type="EMBL" id="PXX46193.1"/>
    </source>
</evidence>
<keyword evidence="4" id="KW-0564">Palmitate</keyword>
<feature type="region of interest" description="Disordered" evidence="7">
    <location>
        <begin position="26"/>
        <end position="47"/>
    </location>
</feature>
<keyword evidence="5" id="KW-0998">Cell outer membrane</keyword>